<feature type="transmembrane region" description="Helical" evidence="6">
    <location>
        <begin position="241"/>
        <end position="258"/>
    </location>
</feature>
<dbReference type="PANTHER" id="PTHR42718:SF9">
    <property type="entry name" value="MAJOR FACILITATOR SUPERFAMILY MULTIDRUG TRANSPORTER MFSC"/>
    <property type="match status" value="1"/>
</dbReference>
<evidence type="ECO:0000256" key="6">
    <source>
        <dbReference type="SAM" id="Phobius"/>
    </source>
</evidence>
<proteinExistence type="predicted"/>
<dbReference type="PANTHER" id="PTHR42718">
    <property type="entry name" value="MAJOR FACILITATOR SUPERFAMILY MULTIDRUG TRANSPORTER MFSC"/>
    <property type="match status" value="1"/>
</dbReference>
<dbReference type="AlphaFoldDB" id="A0A239D0D6"/>
<feature type="transmembrane region" description="Helical" evidence="6">
    <location>
        <begin position="147"/>
        <end position="172"/>
    </location>
</feature>
<feature type="transmembrane region" description="Helical" evidence="6">
    <location>
        <begin position="314"/>
        <end position="338"/>
    </location>
</feature>
<comment type="subcellular location">
    <subcellularLocation>
        <location evidence="1">Cell membrane</location>
        <topology evidence="1">Multi-pass membrane protein</topology>
    </subcellularLocation>
</comment>
<evidence type="ECO:0000256" key="5">
    <source>
        <dbReference type="ARBA" id="ARBA00023136"/>
    </source>
</evidence>
<gene>
    <name evidence="8" type="ORF">SAMN05216276_1006166</name>
</gene>
<sequence length="480" mass="49127">MATMASPSPVPSSPSVTESNGNAAVGVLSYLGFTVLLLQVGIVPMLPAIGRQLGLSPGDVAWVLTAELLAGAIGLAVFTRLADLLGKRRIMVVCLSLALVGALLGALTHDIVMLFVARALMGAQAPMLALPEAIANDTMHPKRARRTIVTIHAGNSVGVAGGLLVGGLVGGVGHDYHVYFWLAAVTLALGLASTLLVLRESPYRAEGGFDLPGALLLGLSLVSFLLGTSKGPTWGWSSPEVLVLIIGGLVLLGLWVLVERRSTHPLVDLTVITHAATRLPTLVVFLIAFGIYGAISAVTRFAQTNPQVAGYGFGWTPLQACLFAIPVGIGGLAAAWALQPIGRRIGFAGAASVSVLCCSVAYFALAATHSIPATMMVSLAIYALGNTMGLAAAQIIVLQAVPPSQSGVALGVTAILYAVGNSLGSTVVGVFFSTNTLPGTQLPASGTYTAAFLVCGACTTLAALLAWRVKRVPVGELGTL</sequence>
<evidence type="ECO:0000256" key="3">
    <source>
        <dbReference type="ARBA" id="ARBA00022692"/>
    </source>
</evidence>
<evidence type="ECO:0000256" key="2">
    <source>
        <dbReference type="ARBA" id="ARBA00022448"/>
    </source>
</evidence>
<keyword evidence="4 6" id="KW-1133">Transmembrane helix</keyword>
<feature type="transmembrane region" description="Helical" evidence="6">
    <location>
        <begin position="60"/>
        <end position="78"/>
    </location>
</feature>
<dbReference type="Proteomes" id="UP000198282">
    <property type="component" value="Unassembled WGS sequence"/>
</dbReference>
<feature type="transmembrane region" description="Helical" evidence="6">
    <location>
        <begin position="445"/>
        <end position="467"/>
    </location>
</feature>
<keyword evidence="9" id="KW-1185">Reference proteome</keyword>
<dbReference type="Pfam" id="PF07690">
    <property type="entry name" value="MFS_1"/>
    <property type="match status" value="1"/>
</dbReference>
<feature type="transmembrane region" description="Helical" evidence="6">
    <location>
        <begin position="178"/>
        <end position="198"/>
    </location>
</feature>
<protein>
    <submittedName>
        <fullName evidence="8">Major Facilitator Superfamily protein</fullName>
    </submittedName>
</protein>
<dbReference type="RefSeq" id="WP_179281955.1">
    <property type="nucleotide sequence ID" value="NZ_FZOD01000006.1"/>
</dbReference>
<dbReference type="InterPro" id="IPR020846">
    <property type="entry name" value="MFS_dom"/>
</dbReference>
<evidence type="ECO:0000256" key="1">
    <source>
        <dbReference type="ARBA" id="ARBA00004651"/>
    </source>
</evidence>
<dbReference type="EMBL" id="FZOD01000006">
    <property type="protein sequence ID" value="SNS25264.1"/>
    <property type="molecule type" value="Genomic_DNA"/>
</dbReference>
<evidence type="ECO:0000256" key="4">
    <source>
        <dbReference type="ARBA" id="ARBA00022989"/>
    </source>
</evidence>
<dbReference type="PROSITE" id="PS50850">
    <property type="entry name" value="MFS"/>
    <property type="match status" value="1"/>
</dbReference>
<dbReference type="SUPFAM" id="SSF103473">
    <property type="entry name" value="MFS general substrate transporter"/>
    <property type="match status" value="1"/>
</dbReference>
<dbReference type="InterPro" id="IPR036259">
    <property type="entry name" value="MFS_trans_sf"/>
</dbReference>
<feature type="transmembrane region" description="Helical" evidence="6">
    <location>
        <begin position="279"/>
        <end position="302"/>
    </location>
</feature>
<feature type="transmembrane region" description="Helical" evidence="6">
    <location>
        <begin position="90"/>
        <end position="109"/>
    </location>
</feature>
<keyword evidence="3 6" id="KW-0812">Transmembrane</keyword>
<dbReference type="GO" id="GO:0005886">
    <property type="term" value="C:plasma membrane"/>
    <property type="evidence" value="ECO:0007669"/>
    <property type="project" value="UniProtKB-SubCell"/>
</dbReference>
<dbReference type="InterPro" id="IPR011701">
    <property type="entry name" value="MFS"/>
</dbReference>
<feature type="transmembrane region" description="Helical" evidence="6">
    <location>
        <begin position="345"/>
        <end position="367"/>
    </location>
</feature>
<accession>A0A239D0D6</accession>
<keyword evidence="5 6" id="KW-0472">Membrane</keyword>
<evidence type="ECO:0000313" key="9">
    <source>
        <dbReference type="Proteomes" id="UP000198282"/>
    </source>
</evidence>
<feature type="transmembrane region" description="Helical" evidence="6">
    <location>
        <begin position="379"/>
        <end position="401"/>
    </location>
</feature>
<dbReference type="GO" id="GO:0022857">
    <property type="term" value="F:transmembrane transporter activity"/>
    <property type="evidence" value="ECO:0007669"/>
    <property type="project" value="InterPro"/>
</dbReference>
<feature type="transmembrane region" description="Helical" evidence="6">
    <location>
        <begin position="115"/>
        <end position="135"/>
    </location>
</feature>
<feature type="transmembrane region" description="Helical" evidence="6">
    <location>
        <begin position="21"/>
        <end position="40"/>
    </location>
</feature>
<feature type="transmembrane region" description="Helical" evidence="6">
    <location>
        <begin position="210"/>
        <end position="229"/>
    </location>
</feature>
<name>A0A239D0D6_9ACTN</name>
<keyword evidence="2" id="KW-0813">Transport</keyword>
<dbReference type="Gene3D" id="1.20.1250.20">
    <property type="entry name" value="MFS general substrate transporter like domains"/>
    <property type="match status" value="2"/>
</dbReference>
<reference evidence="8 9" key="1">
    <citation type="submission" date="2017-06" db="EMBL/GenBank/DDBJ databases">
        <authorList>
            <person name="Kim H.J."/>
            <person name="Triplett B.A."/>
        </authorList>
    </citation>
    <scope>NUCLEOTIDE SEQUENCE [LARGE SCALE GENOMIC DNA]</scope>
    <source>
        <strain evidence="8 9">CGMCC 4.2132</strain>
    </source>
</reference>
<feature type="domain" description="Major facilitator superfamily (MFS) profile" evidence="7">
    <location>
        <begin position="24"/>
        <end position="474"/>
    </location>
</feature>
<organism evidence="8 9">
    <name type="scientific">Streptosporangium subroseum</name>
    <dbReference type="NCBI Taxonomy" id="106412"/>
    <lineage>
        <taxon>Bacteria</taxon>
        <taxon>Bacillati</taxon>
        <taxon>Actinomycetota</taxon>
        <taxon>Actinomycetes</taxon>
        <taxon>Streptosporangiales</taxon>
        <taxon>Streptosporangiaceae</taxon>
        <taxon>Streptosporangium</taxon>
    </lineage>
</organism>
<evidence type="ECO:0000313" key="8">
    <source>
        <dbReference type="EMBL" id="SNS25264.1"/>
    </source>
</evidence>
<evidence type="ECO:0000259" key="7">
    <source>
        <dbReference type="PROSITE" id="PS50850"/>
    </source>
</evidence>
<feature type="transmembrane region" description="Helical" evidence="6">
    <location>
        <begin position="408"/>
        <end position="433"/>
    </location>
</feature>